<feature type="compositionally biased region" description="Acidic residues" evidence="1">
    <location>
        <begin position="138"/>
        <end position="151"/>
    </location>
</feature>
<evidence type="ECO:0000313" key="5">
    <source>
        <dbReference type="Proteomes" id="UP001221366"/>
    </source>
</evidence>
<dbReference type="InterPro" id="IPR013783">
    <property type="entry name" value="Ig-like_fold"/>
</dbReference>
<evidence type="ECO:0000259" key="3">
    <source>
        <dbReference type="Pfam" id="PF07705"/>
    </source>
</evidence>
<sequence>MKKITLLLLFAVTFSFSQTIDVKDFKINESINQTFPSNTRFDFEFEIRGDYTYSTYGYNEIKLTVYKGNNTLSTNKITLIRWNREGDENINYSNYVLKSWYSYSTQSFSTSAGQVFTLKVEYAGLTETYTYTYPNPDSDGDGIPDSEDDCPNESGPASNDGCPGEPDLSINLNGSVINSDCFGCDNYFSQVGTDRHYLNNPSGMANIDVLVQNLGNASSTSTTVGYYISANNTFESNSDTRIKTSNIGSLGTNSGDYSSVTLFTYDFNSVSGNFWLLIRVDDDDDNDESNENNNVFALRFAIN</sequence>
<keyword evidence="5" id="KW-1185">Reference proteome</keyword>
<dbReference type="RefSeq" id="WP_275614425.1">
    <property type="nucleotide sequence ID" value="NZ_JARFVB010000001.1"/>
</dbReference>
<reference evidence="4 5" key="1">
    <citation type="submission" date="2023-03" db="EMBL/GenBank/DDBJ databases">
        <title>Muricauda XX sp. nov. and Muricauda XXX sp. nov., two novel species isolated from Okinawa Trough.</title>
        <authorList>
            <person name="Cao W."/>
            <person name="Deng X."/>
        </authorList>
    </citation>
    <scope>NUCLEOTIDE SEQUENCE [LARGE SCALE GENOMIC DNA]</scope>
    <source>
        <strain evidence="4 5">334s03</strain>
    </source>
</reference>
<protein>
    <submittedName>
        <fullName evidence="4">CARDB domain-containing protein</fullName>
    </submittedName>
</protein>
<dbReference type="Pfam" id="PF07705">
    <property type="entry name" value="CARDB"/>
    <property type="match status" value="1"/>
</dbReference>
<feature type="signal peptide" evidence="2">
    <location>
        <begin position="1"/>
        <end position="17"/>
    </location>
</feature>
<gene>
    <name evidence="4" type="ORF">PY092_03285</name>
</gene>
<feature type="region of interest" description="Disordered" evidence="1">
    <location>
        <begin position="133"/>
        <end position="165"/>
    </location>
</feature>
<feature type="chain" id="PRO_5046351105" evidence="2">
    <location>
        <begin position="18"/>
        <end position="303"/>
    </location>
</feature>
<proteinExistence type="predicted"/>
<keyword evidence="2" id="KW-0732">Signal</keyword>
<evidence type="ECO:0000256" key="2">
    <source>
        <dbReference type="SAM" id="SignalP"/>
    </source>
</evidence>
<organism evidence="4 5">
    <name type="scientific">Flagellimonas yonaguniensis</name>
    <dbReference type="NCBI Taxonomy" id="3031325"/>
    <lineage>
        <taxon>Bacteria</taxon>
        <taxon>Pseudomonadati</taxon>
        <taxon>Bacteroidota</taxon>
        <taxon>Flavobacteriia</taxon>
        <taxon>Flavobacteriales</taxon>
        <taxon>Flavobacteriaceae</taxon>
        <taxon>Flagellimonas</taxon>
    </lineage>
</organism>
<name>A0ABT5XVE9_9FLAO</name>
<feature type="domain" description="CARDB" evidence="3">
    <location>
        <begin position="205"/>
        <end position="297"/>
    </location>
</feature>
<dbReference type="Proteomes" id="UP001221366">
    <property type="component" value="Unassembled WGS sequence"/>
</dbReference>
<accession>A0ABT5XVE9</accession>
<dbReference type="EMBL" id="JARFVB010000001">
    <property type="protein sequence ID" value="MDF0715163.1"/>
    <property type="molecule type" value="Genomic_DNA"/>
</dbReference>
<dbReference type="Gene3D" id="2.60.40.10">
    <property type="entry name" value="Immunoglobulins"/>
    <property type="match status" value="1"/>
</dbReference>
<evidence type="ECO:0000313" key="4">
    <source>
        <dbReference type="EMBL" id="MDF0715163.1"/>
    </source>
</evidence>
<evidence type="ECO:0000256" key="1">
    <source>
        <dbReference type="SAM" id="MobiDB-lite"/>
    </source>
</evidence>
<comment type="caution">
    <text evidence="4">The sequence shown here is derived from an EMBL/GenBank/DDBJ whole genome shotgun (WGS) entry which is preliminary data.</text>
</comment>
<dbReference type="InterPro" id="IPR011635">
    <property type="entry name" value="CARDB"/>
</dbReference>